<feature type="transmembrane region" description="Helical" evidence="6">
    <location>
        <begin position="259"/>
        <end position="278"/>
    </location>
</feature>
<dbReference type="Proteomes" id="UP001597519">
    <property type="component" value="Unassembled WGS sequence"/>
</dbReference>
<dbReference type="RefSeq" id="WP_377774125.1">
    <property type="nucleotide sequence ID" value="NZ_JBHUOQ010000004.1"/>
</dbReference>
<feature type="transmembrane region" description="Helical" evidence="6">
    <location>
        <begin position="12"/>
        <end position="43"/>
    </location>
</feature>
<dbReference type="EMBL" id="JBHUOQ010000004">
    <property type="protein sequence ID" value="MFD2830770.1"/>
    <property type="molecule type" value="Genomic_DNA"/>
</dbReference>
<evidence type="ECO:0000256" key="4">
    <source>
        <dbReference type="ARBA" id="ARBA00022989"/>
    </source>
</evidence>
<evidence type="ECO:0000256" key="1">
    <source>
        <dbReference type="ARBA" id="ARBA00004651"/>
    </source>
</evidence>
<organism evidence="8 9">
    <name type="scientific">Corticicoccus populi</name>
    <dbReference type="NCBI Taxonomy" id="1812821"/>
    <lineage>
        <taxon>Bacteria</taxon>
        <taxon>Bacillati</taxon>
        <taxon>Bacillota</taxon>
        <taxon>Bacilli</taxon>
        <taxon>Bacillales</taxon>
        <taxon>Staphylococcaceae</taxon>
        <taxon>Corticicoccus</taxon>
    </lineage>
</organism>
<evidence type="ECO:0000256" key="2">
    <source>
        <dbReference type="ARBA" id="ARBA00022475"/>
    </source>
</evidence>
<comment type="subcellular location">
    <subcellularLocation>
        <location evidence="1">Cell membrane</location>
        <topology evidence="1">Multi-pass membrane protein</topology>
    </subcellularLocation>
</comment>
<feature type="transmembrane region" description="Helical" evidence="6">
    <location>
        <begin position="64"/>
        <end position="83"/>
    </location>
</feature>
<feature type="transmembrane region" description="Helical" evidence="6">
    <location>
        <begin position="290"/>
        <end position="313"/>
    </location>
</feature>
<feature type="transmembrane region" description="Helical" evidence="6">
    <location>
        <begin position="478"/>
        <end position="499"/>
    </location>
</feature>
<feature type="transmembrane region" description="Helical" evidence="6">
    <location>
        <begin position="334"/>
        <end position="354"/>
    </location>
</feature>
<keyword evidence="3 6" id="KW-0812">Transmembrane</keyword>
<protein>
    <submittedName>
        <fullName evidence="8">Na+/H+ antiporter NhaC family protein</fullName>
    </submittedName>
</protein>
<evidence type="ECO:0000313" key="9">
    <source>
        <dbReference type="Proteomes" id="UP001597519"/>
    </source>
</evidence>
<sequence length="504" mass="54959">MEDWGFWSVLPAIIAIVLAFATRNVIFSLFVGAFSGILILSLGNPLDAIRTLIGDYFFVQLSDGYNAGVIVLLLFIGGFVTLMEKSGGGRAFAGSATKFLNTRVKAQMGTWFGGIIIFFSDLGTPLIVGPVFESLYDKLKISREKLAWIIDSTASPVAVMVPFIGWGVYIMGLINQEYQRLGITESDFTAFMNSLPFFIYPILAVLIVPLIVFTKLDFGPMKNAEKRTFETGERFWPNSKPMRMPEDLKAAENSRSKPILIWLPLIVLFVTLFGLLIPQGFPMTPVDGDIFRVALTTAYLFAGLTLLILMVGFKVKTIAESFEIYTSGMQKMTNVIIILILAWSLGGVLGAMGTAEYIVQLVDGNVPLVFVPLLIFIVGAVMSFASGSSWGTFAIMLPLAIPLAFHLDISIYIAIGAVISAGIFGDHCSPISDTTVLSSTGAGCDHIDHNKTQIPIAVFNSVITMAALMFASITESQWTALFAIVLMVIGTFILSRFNFKEKNA</sequence>
<dbReference type="InterPro" id="IPR018461">
    <property type="entry name" value="Na/H_Antiport_NhaC-like_C"/>
</dbReference>
<feature type="transmembrane region" description="Helical" evidence="6">
    <location>
        <begin position="153"/>
        <end position="174"/>
    </location>
</feature>
<comment type="caution">
    <text evidence="8">The sequence shown here is derived from an EMBL/GenBank/DDBJ whole genome shotgun (WGS) entry which is preliminary data.</text>
</comment>
<dbReference type="Pfam" id="PF03553">
    <property type="entry name" value="Na_H_antiporter"/>
    <property type="match status" value="1"/>
</dbReference>
<evidence type="ECO:0000313" key="8">
    <source>
        <dbReference type="EMBL" id="MFD2830770.1"/>
    </source>
</evidence>
<evidence type="ECO:0000256" key="5">
    <source>
        <dbReference type="ARBA" id="ARBA00023136"/>
    </source>
</evidence>
<feature type="transmembrane region" description="Helical" evidence="6">
    <location>
        <begin position="366"/>
        <end position="385"/>
    </location>
</feature>
<evidence type="ECO:0000259" key="7">
    <source>
        <dbReference type="Pfam" id="PF03553"/>
    </source>
</evidence>
<proteinExistence type="predicted"/>
<feature type="domain" description="Na+/H+ antiporter NhaC-like C-terminal" evidence="7">
    <location>
        <begin position="157"/>
        <end position="471"/>
    </location>
</feature>
<accession>A0ABW5WXX2</accession>
<keyword evidence="2" id="KW-1003">Cell membrane</keyword>
<dbReference type="PANTHER" id="PTHR43478">
    <property type="entry name" value="NA+/H+ ANTIPORTER-RELATED"/>
    <property type="match status" value="1"/>
</dbReference>
<reference evidence="9" key="1">
    <citation type="journal article" date="2019" name="Int. J. Syst. Evol. Microbiol.">
        <title>The Global Catalogue of Microorganisms (GCM) 10K type strain sequencing project: providing services to taxonomists for standard genome sequencing and annotation.</title>
        <authorList>
            <consortium name="The Broad Institute Genomics Platform"/>
            <consortium name="The Broad Institute Genome Sequencing Center for Infectious Disease"/>
            <person name="Wu L."/>
            <person name="Ma J."/>
        </authorList>
    </citation>
    <scope>NUCLEOTIDE SEQUENCE [LARGE SCALE GENOMIC DNA]</scope>
    <source>
        <strain evidence="9">KCTC 33575</strain>
    </source>
</reference>
<evidence type="ECO:0000256" key="6">
    <source>
        <dbReference type="SAM" id="Phobius"/>
    </source>
</evidence>
<keyword evidence="4 6" id="KW-1133">Transmembrane helix</keyword>
<evidence type="ECO:0000256" key="3">
    <source>
        <dbReference type="ARBA" id="ARBA00022692"/>
    </source>
</evidence>
<feature type="transmembrane region" description="Helical" evidence="6">
    <location>
        <begin position="397"/>
        <end position="424"/>
    </location>
</feature>
<keyword evidence="9" id="KW-1185">Reference proteome</keyword>
<gene>
    <name evidence="8" type="ORF">ACFSX4_09895</name>
</gene>
<keyword evidence="5 6" id="KW-0472">Membrane</keyword>
<name>A0ABW5WXX2_9STAP</name>
<feature type="transmembrane region" description="Helical" evidence="6">
    <location>
        <begin position="111"/>
        <end position="132"/>
    </location>
</feature>
<feature type="transmembrane region" description="Helical" evidence="6">
    <location>
        <begin position="194"/>
        <end position="213"/>
    </location>
</feature>
<dbReference type="PANTHER" id="PTHR43478:SF1">
    <property type="entry name" value="NA+_H+ ANTIPORTER NHAC-LIKE C-TERMINAL DOMAIN-CONTAINING PROTEIN"/>
    <property type="match status" value="1"/>
</dbReference>